<keyword evidence="7" id="KW-1185">Reference proteome</keyword>
<dbReference type="InterPro" id="IPR002893">
    <property type="entry name" value="Znf_MYND"/>
</dbReference>
<keyword evidence="2 4" id="KW-0863">Zinc-finger</keyword>
<dbReference type="PROSITE" id="PS50865">
    <property type="entry name" value="ZF_MYND_2"/>
    <property type="match status" value="1"/>
</dbReference>
<feature type="domain" description="MYND-type" evidence="5">
    <location>
        <begin position="408"/>
        <end position="450"/>
    </location>
</feature>
<protein>
    <recommendedName>
        <fullName evidence="5">MYND-type domain-containing protein</fullName>
    </recommendedName>
</protein>
<evidence type="ECO:0000256" key="4">
    <source>
        <dbReference type="PROSITE-ProRule" id="PRU00134"/>
    </source>
</evidence>
<evidence type="ECO:0000256" key="2">
    <source>
        <dbReference type="ARBA" id="ARBA00022771"/>
    </source>
</evidence>
<evidence type="ECO:0000313" key="6">
    <source>
        <dbReference type="EMBL" id="KAK6981134.1"/>
    </source>
</evidence>
<name>A0AAV9ZG55_9AGAR</name>
<dbReference type="AlphaFoldDB" id="A0AAV9ZG55"/>
<evidence type="ECO:0000256" key="3">
    <source>
        <dbReference type="ARBA" id="ARBA00022833"/>
    </source>
</evidence>
<evidence type="ECO:0000256" key="1">
    <source>
        <dbReference type="ARBA" id="ARBA00022723"/>
    </source>
</evidence>
<dbReference type="Gene3D" id="6.10.140.2220">
    <property type="match status" value="1"/>
</dbReference>
<sequence>MHPSLRLSNLSSLPLAVRRFAVPASRGSFRDLDRLIRTLDELRDDSIFERCLPVFYTSLDPDKIPTESPLNKNALMCAFLSIDVLRNVHNTHKATFKDLWPRLWAWVVFFDTHPELLPEYDRIPMCLELAELIRKLSVDDETKECIWKTSHVRGMVIQAWMLIVKSNDGRSRAFPDFCEVISDMTVSTAIWHLDEILDDADGIQGLVGLLIQSILSLLNTSEISIAPQNINPLRAVLDFLRSLGNKRILSPALQALQAIPIITAVANASLKPTTRDNPYLRQDLFFLCMDALEDMFSSPRAIEVSIGSGLLRCILYGSILPDNRDAHGRDAFIKILKDRLPAATIYRSVLAVIRSELSSYKHITDSYSFKQWSMYDHWIVFERLAGDRLSLLNQLEAGELSLLRACYNTECGAILEKSKLKRCSLCKHVWYCSVDCQRADWRRDNHRGSCRSIILFDILNRDLAHHDLSFMRALLHRDVTERTASVTFHGSVILANAVDPFVTVCDYTKGVLNITLRDMKTARGEDRWKQVNWDEYTARAARSGGKMELHMLILRNEGGDERRVLFPQWSDRPAFHDWVLRCLRREGSNFDGEEEYLKQLVKDIVMVH</sequence>
<organism evidence="6 7">
    <name type="scientific">Favolaschia claudopus</name>
    <dbReference type="NCBI Taxonomy" id="2862362"/>
    <lineage>
        <taxon>Eukaryota</taxon>
        <taxon>Fungi</taxon>
        <taxon>Dikarya</taxon>
        <taxon>Basidiomycota</taxon>
        <taxon>Agaricomycotina</taxon>
        <taxon>Agaricomycetes</taxon>
        <taxon>Agaricomycetidae</taxon>
        <taxon>Agaricales</taxon>
        <taxon>Marasmiineae</taxon>
        <taxon>Mycenaceae</taxon>
        <taxon>Favolaschia</taxon>
    </lineage>
</organism>
<accession>A0AAV9ZG55</accession>
<keyword evidence="1" id="KW-0479">Metal-binding</keyword>
<comment type="caution">
    <text evidence="6">The sequence shown here is derived from an EMBL/GenBank/DDBJ whole genome shotgun (WGS) entry which is preliminary data.</text>
</comment>
<evidence type="ECO:0000313" key="7">
    <source>
        <dbReference type="Proteomes" id="UP001362999"/>
    </source>
</evidence>
<dbReference type="EMBL" id="JAWWNJ010000153">
    <property type="protein sequence ID" value="KAK6981134.1"/>
    <property type="molecule type" value="Genomic_DNA"/>
</dbReference>
<gene>
    <name evidence="6" type="ORF">R3P38DRAFT_3115215</name>
</gene>
<dbReference type="Pfam" id="PF01753">
    <property type="entry name" value="zf-MYND"/>
    <property type="match status" value="1"/>
</dbReference>
<reference evidence="6 7" key="1">
    <citation type="journal article" date="2024" name="J Genomics">
        <title>Draft genome sequencing and assembly of Favolaschia claudopus CIRM-BRFM 2984 isolated from oak limbs.</title>
        <authorList>
            <person name="Navarro D."/>
            <person name="Drula E."/>
            <person name="Chaduli D."/>
            <person name="Cazenave R."/>
            <person name="Ahrendt S."/>
            <person name="Wang J."/>
            <person name="Lipzen A."/>
            <person name="Daum C."/>
            <person name="Barry K."/>
            <person name="Grigoriev I.V."/>
            <person name="Favel A."/>
            <person name="Rosso M.N."/>
            <person name="Martin F."/>
        </authorList>
    </citation>
    <scope>NUCLEOTIDE SEQUENCE [LARGE SCALE GENOMIC DNA]</scope>
    <source>
        <strain evidence="6 7">CIRM-BRFM 2984</strain>
    </source>
</reference>
<proteinExistence type="predicted"/>
<evidence type="ECO:0000259" key="5">
    <source>
        <dbReference type="PROSITE" id="PS50865"/>
    </source>
</evidence>
<dbReference type="GO" id="GO:0008270">
    <property type="term" value="F:zinc ion binding"/>
    <property type="evidence" value="ECO:0007669"/>
    <property type="project" value="UniProtKB-KW"/>
</dbReference>
<keyword evidence="3" id="KW-0862">Zinc</keyword>
<dbReference type="Proteomes" id="UP001362999">
    <property type="component" value="Unassembled WGS sequence"/>
</dbReference>
<dbReference type="SUPFAM" id="SSF144232">
    <property type="entry name" value="HIT/MYND zinc finger-like"/>
    <property type="match status" value="1"/>
</dbReference>